<gene>
    <name evidence="1" type="ORF">K488DRAFT_82238</name>
</gene>
<name>A0ACB8QYF4_9AGAM</name>
<keyword evidence="2" id="KW-1185">Reference proteome</keyword>
<evidence type="ECO:0000313" key="2">
    <source>
        <dbReference type="Proteomes" id="UP000814128"/>
    </source>
</evidence>
<evidence type="ECO:0000313" key="1">
    <source>
        <dbReference type="EMBL" id="KAI0036286.1"/>
    </source>
</evidence>
<comment type="caution">
    <text evidence="1">The sequence shown here is derived from an EMBL/GenBank/DDBJ whole genome shotgun (WGS) entry which is preliminary data.</text>
</comment>
<protein>
    <submittedName>
        <fullName evidence="1">Uncharacterized protein</fullName>
    </submittedName>
</protein>
<reference evidence="1" key="1">
    <citation type="submission" date="2021-02" db="EMBL/GenBank/DDBJ databases">
        <authorList>
            <consortium name="DOE Joint Genome Institute"/>
            <person name="Ahrendt S."/>
            <person name="Looney B.P."/>
            <person name="Miyauchi S."/>
            <person name="Morin E."/>
            <person name="Drula E."/>
            <person name="Courty P.E."/>
            <person name="Chicoki N."/>
            <person name="Fauchery L."/>
            <person name="Kohler A."/>
            <person name="Kuo A."/>
            <person name="Labutti K."/>
            <person name="Pangilinan J."/>
            <person name="Lipzen A."/>
            <person name="Riley R."/>
            <person name="Andreopoulos W."/>
            <person name="He G."/>
            <person name="Johnson J."/>
            <person name="Barry K.W."/>
            <person name="Grigoriev I.V."/>
            <person name="Nagy L."/>
            <person name="Hibbett D."/>
            <person name="Henrissat B."/>
            <person name="Matheny P.B."/>
            <person name="Labbe J."/>
            <person name="Martin F."/>
        </authorList>
    </citation>
    <scope>NUCLEOTIDE SEQUENCE</scope>
    <source>
        <strain evidence="1">EC-137</strain>
    </source>
</reference>
<reference evidence="1" key="2">
    <citation type="journal article" date="2022" name="New Phytol.">
        <title>Evolutionary transition to the ectomycorrhizal habit in the genomes of a hyperdiverse lineage of mushroom-forming fungi.</title>
        <authorList>
            <person name="Looney B."/>
            <person name="Miyauchi S."/>
            <person name="Morin E."/>
            <person name="Drula E."/>
            <person name="Courty P.E."/>
            <person name="Kohler A."/>
            <person name="Kuo A."/>
            <person name="LaButti K."/>
            <person name="Pangilinan J."/>
            <person name="Lipzen A."/>
            <person name="Riley R."/>
            <person name="Andreopoulos W."/>
            <person name="He G."/>
            <person name="Johnson J."/>
            <person name="Nolan M."/>
            <person name="Tritt A."/>
            <person name="Barry K.W."/>
            <person name="Grigoriev I.V."/>
            <person name="Nagy L.G."/>
            <person name="Hibbett D."/>
            <person name="Henrissat B."/>
            <person name="Matheny P.B."/>
            <person name="Labbe J."/>
            <person name="Martin F.M."/>
        </authorList>
    </citation>
    <scope>NUCLEOTIDE SEQUENCE</scope>
    <source>
        <strain evidence="1">EC-137</strain>
    </source>
</reference>
<dbReference type="EMBL" id="MU273473">
    <property type="protein sequence ID" value="KAI0036286.1"/>
    <property type="molecule type" value="Genomic_DNA"/>
</dbReference>
<accession>A0ACB8QYF4</accession>
<dbReference type="Proteomes" id="UP000814128">
    <property type="component" value="Unassembled WGS sequence"/>
</dbReference>
<proteinExistence type="predicted"/>
<sequence>MMLSSLGASGTLAALFFCASSVRATVTDYVIVGGGTGGLALANRLTENPRVSVLVLEAGGDGLGNVNISDLALVGASWGTDVDWQFPTETLPVPPGRNIGKVPRGKVLGGSSAINGAVYTRGDTRDFVQWAALGNPSWGPTDFFAASFKNEEFFPPPKNWSIDYIYSDHGHNGLLPTSFGNPAPPIQDAIINSVVAYGGRHSLDNEGGHPDGVAWATHARLPSNATRATSATGYYFPFSYRKNFQVKLFSQATRIIWKSTRGTPVAAGVEYVDQNGNTQVANATTVVLCGGVWGSPPILERSGVGNKTLLASLGIKSVVDLPGVGENMVEQTAAPMVYAFNTTLPLDSVTPLLLNGESLQETFTKGGDLAKLESLFVKPDNMAEPIFQAYQKLYQQGTTWVVGLTNLIQQPGQPTLLAWFGGVARPLSSGSCHITSSDGLAYPAVQYNWFTSEFDIYAASVTLQRIHNFTTVPPLSDWISARIAPPPNVTSLDDIGTYFIENCVQGDHPIGTAAMIPRQDGGVVDNNLKVYGTANVYVVDASVMPFQPTGYPHAHVYAIAERAAELFKAQKHY</sequence>
<organism evidence="1 2">
    <name type="scientific">Vararia minispora EC-137</name>
    <dbReference type="NCBI Taxonomy" id="1314806"/>
    <lineage>
        <taxon>Eukaryota</taxon>
        <taxon>Fungi</taxon>
        <taxon>Dikarya</taxon>
        <taxon>Basidiomycota</taxon>
        <taxon>Agaricomycotina</taxon>
        <taxon>Agaricomycetes</taxon>
        <taxon>Russulales</taxon>
        <taxon>Lachnocladiaceae</taxon>
        <taxon>Vararia</taxon>
    </lineage>
</organism>